<gene>
    <name evidence="8" type="ORF">GCM10009804_71170</name>
</gene>
<dbReference type="CDD" id="cd06171">
    <property type="entry name" value="Sigma70_r4"/>
    <property type="match status" value="1"/>
</dbReference>
<sequence>MSDRDADYLEYVTAHRGRMLRTARLLASGDAHWAEDLVQVALTKLYVHWAKVRREDGPARYADRILVNAFLDERRRMWRHRESATERLHDAEPQPGQDQAERLTVLSALAKLPRRQHAVVVLRYFRDLDVQTTAELMGCSEGTVKSQTSRALATMRDLLHEPLETSEGMESMR</sequence>
<dbReference type="InterPro" id="IPR013324">
    <property type="entry name" value="RNA_pol_sigma_r3/r4-like"/>
</dbReference>
<dbReference type="Pfam" id="PF04542">
    <property type="entry name" value="Sigma70_r2"/>
    <property type="match status" value="1"/>
</dbReference>
<proteinExistence type="inferred from homology"/>
<evidence type="ECO:0000313" key="9">
    <source>
        <dbReference type="Proteomes" id="UP001501705"/>
    </source>
</evidence>
<dbReference type="NCBIfam" id="TIGR02983">
    <property type="entry name" value="SigE-fam_strep"/>
    <property type="match status" value="1"/>
</dbReference>
<protein>
    <submittedName>
        <fullName evidence="8">SigE family RNA polymerase sigma factor</fullName>
    </submittedName>
</protein>
<feature type="domain" description="RNA polymerase sigma factor 70 region 4 type 2" evidence="7">
    <location>
        <begin position="104"/>
        <end position="155"/>
    </location>
</feature>
<dbReference type="PANTHER" id="PTHR43133">
    <property type="entry name" value="RNA POLYMERASE ECF-TYPE SIGMA FACTO"/>
    <property type="match status" value="1"/>
</dbReference>
<dbReference type="EMBL" id="BAAAPH010000035">
    <property type="protein sequence ID" value="GAA1604671.1"/>
    <property type="molecule type" value="Genomic_DNA"/>
</dbReference>
<keyword evidence="9" id="KW-1185">Reference proteome</keyword>
<keyword evidence="4" id="KW-0238">DNA-binding</keyword>
<evidence type="ECO:0000256" key="4">
    <source>
        <dbReference type="ARBA" id="ARBA00023125"/>
    </source>
</evidence>
<evidence type="ECO:0000259" key="7">
    <source>
        <dbReference type="Pfam" id="PF08281"/>
    </source>
</evidence>
<dbReference type="Proteomes" id="UP001501705">
    <property type="component" value="Unassembled WGS sequence"/>
</dbReference>
<dbReference type="SUPFAM" id="SSF88946">
    <property type="entry name" value="Sigma2 domain of RNA polymerase sigma factors"/>
    <property type="match status" value="1"/>
</dbReference>
<keyword evidence="2" id="KW-0805">Transcription regulation</keyword>
<dbReference type="SUPFAM" id="SSF88659">
    <property type="entry name" value="Sigma3 and sigma4 domains of RNA polymerase sigma factors"/>
    <property type="match status" value="1"/>
</dbReference>
<evidence type="ECO:0000259" key="6">
    <source>
        <dbReference type="Pfam" id="PF04542"/>
    </source>
</evidence>
<dbReference type="InterPro" id="IPR013325">
    <property type="entry name" value="RNA_pol_sigma_r2"/>
</dbReference>
<dbReference type="NCBIfam" id="TIGR02937">
    <property type="entry name" value="sigma70-ECF"/>
    <property type="match status" value="1"/>
</dbReference>
<evidence type="ECO:0000256" key="2">
    <source>
        <dbReference type="ARBA" id="ARBA00023015"/>
    </source>
</evidence>
<accession>A0ABN2EE76</accession>
<evidence type="ECO:0000313" key="8">
    <source>
        <dbReference type="EMBL" id="GAA1604671.1"/>
    </source>
</evidence>
<feature type="domain" description="RNA polymerase sigma-70 region 2" evidence="6">
    <location>
        <begin position="12"/>
        <end position="79"/>
    </location>
</feature>
<keyword evidence="5" id="KW-0804">Transcription</keyword>
<dbReference type="RefSeq" id="WP_344240942.1">
    <property type="nucleotide sequence ID" value="NZ_BAAAPH010000035.1"/>
</dbReference>
<comment type="similarity">
    <text evidence="1">Belongs to the sigma-70 factor family. ECF subfamily.</text>
</comment>
<name>A0ABN2EE76_9ACTN</name>
<dbReference type="Pfam" id="PF08281">
    <property type="entry name" value="Sigma70_r4_2"/>
    <property type="match status" value="1"/>
</dbReference>
<dbReference type="PANTHER" id="PTHR43133:SF50">
    <property type="entry name" value="ECF RNA POLYMERASE SIGMA FACTOR SIGM"/>
    <property type="match status" value="1"/>
</dbReference>
<dbReference type="InterPro" id="IPR014325">
    <property type="entry name" value="RNA_pol_sigma-E_actinobac"/>
</dbReference>
<organism evidence="8 9">
    <name type="scientific">Kribbella hippodromi</name>
    <dbReference type="NCBI Taxonomy" id="434347"/>
    <lineage>
        <taxon>Bacteria</taxon>
        <taxon>Bacillati</taxon>
        <taxon>Actinomycetota</taxon>
        <taxon>Actinomycetes</taxon>
        <taxon>Propionibacteriales</taxon>
        <taxon>Kribbellaceae</taxon>
        <taxon>Kribbella</taxon>
    </lineage>
</organism>
<evidence type="ECO:0000256" key="3">
    <source>
        <dbReference type="ARBA" id="ARBA00023082"/>
    </source>
</evidence>
<dbReference type="InterPro" id="IPR014284">
    <property type="entry name" value="RNA_pol_sigma-70_dom"/>
</dbReference>
<dbReference type="Gene3D" id="1.10.10.10">
    <property type="entry name" value="Winged helix-like DNA-binding domain superfamily/Winged helix DNA-binding domain"/>
    <property type="match status" value="1"/>
</dbReference>
<dbReference type="InterPro" id="IPR007627">
    <property type="entry name" value="RNA_pol_sigma70_r2"/>
</dbReference>
<keyword evidence="3" id="KW-0731">Sigma factor</keyword>
<evidence type="ECO:0000256" key="5">
    <source>
        <dbReference type="ARBA" id="ARBA00023163"/>
    </source>
</evidence>
<evidence type="ECO:0000256" key="1">
    <source>
        <dbReference type="ARBA" id="ARBA00010641"/>
    </source>
</evidence>
<comment type="caution">
    <text evidence="8">The sequence shown here is derived from an EMBL/GenBank/DDBJ whole genome shotgun (WGS) entry which is preliminary data.</text>
</comment>
<dbReference type="InterPro" id="IPR013249">
    <property type="entry name" value="RNA_pol_sigma70_r4_t2"/>
</dbReference>
<dbReference type="Gene3D" id="1.10.1740.10">
    <property type="match status" value="1"/>
</dbReference>
<reference evidence="8 9" key="1">
    <citation type="journal article" date="2019" name="Int. J. Syst. Evol. Microbiol.">
        <title>The Global Catalogue of Microorganisms (GCM) 10K type strain sequencing project: providing services to taxonomists for standard genome sequencing and annotation.</title>
        <authorList>
            <consortium name="The Broad Institute Genomics Platform"/>
            <consortium name="The Broad Institute Genome Sequencing Center for Infectious Disease"/>
            <person name="Wu L."/>
            <person name="Ma J."/>
        </authorList>
    </citation>
    <scope>NUCLEOTIDE SEQUENCE [LARGE SCALE GENOMIC DNA]</scope>
    <source>
        <strain evidence="8 9">JCM 15572</strain>
    </source>
</reference>
<dbReference type="InterPro" id="IPR039425">
    <property type="entry name" value="RNA_pol_sigma-70-like"/>
</dbReference>
<dbReference type="InterPro" id="IPR036388">
    <property type="entry name" value="WH-like_DNA-bd_sf"/>
</dbReference>